<sequence>MGSSFVEPVLALLAYLAKIQDLLGVSGDIGEIGVHHGLFFVGLAHLARTSDKLWAFDVFEKQVLNVDGSGLGSLNAFLNACTSNGIKEEYLNIVQGSSTDLSWVDATFRIFSVDGGHTREITFNDLSFAACHLARGGIIVLDDVTNFQWGGVIDGFFSWLHYFAVAFAPIFVGFNKVLLVQASYHEVEKWKWKMQVCENYCNKY</sequence>
<dbReference type="Gene3D" id="3.40.50.150">
    <property type="entry name" value="Vaccinia Virus protein VP39"/>
    <property type="match status" value="1"/>
</dbReference>
<gene>
    <name evidence="1" type="ORF">TSPGSL018_28614</name>
</gene>
<dbReference type="InterPro" id="IPR029063">
    <property type="entry name" value="SAM-dependent_MTases_sf"/>
</dbReference>
<evidence type="ECO:0000313" key="1">
    <source>
        <dbReference type="EMBL" id="JAC60586.1"/>
    </source>
</evidence>
<dbReference type="EMBL" id="GBEZ01026640">
    <property type="protein sequence ID" value="JAC60586.1"/>
    <property type="molecule type" value="Transcribed_RNA"/>
</dbReference>
<proteinExistence type="predicted"/>
<name>A0A061QQE5_9CHLO</name>
<dbReference type="SUPFAM" id="SSF53335">
    <property type="entry name" value="S-adenosyl-L-methionine-dependent methyltransferases"/>
    <property type="match status" value="1"/>
</dbReference>
<accession>A0A061QQE5</accession>
<reference evidence="1" key="1">
    <citation type="submission" date="2014-05" db="EMBL/GenBank/DDBJ databases">
        <title>The transcriptome of the halophilic microalga Tetraselmis sp. GSL018 isolated from the Great Salt Lake, Utah.</title>
        <authorList>
            <person name="Jinkerson R.E."/>
            <person name="D'Adamo S."/>
            <person name="Posewitz M.C."/>
        </authorList>
    </citation>
    <scope>NUCLEOTIDE SEQUENCE</scope>
    <source>
        <strain evidence="1">GSL018</strain>
    </source>
</reference>
<dbReference type="Pfam" id="PF13578">
    <property type="entry name" value="Methyltransf_24"/>
    <property type="match status" value="1"/>
</dbReference>
<organism evidence="1">
    <name type="scientific">Tetraselmis sp. GSL018</name>
    <dbReference type="NCBI Taxonomy" id="582737"/>
    <lineage>
        <taxon>Eukaryota</taxon>
        <taxon>Viridiplantae</taxon>
        <taxon>Chlorophyta</taxon>
        <taxon>core chlorophytes</taxon>
        <taxon>Chlorodendrophyceae</taxon>
        <taxon>Chlorodendrales</taxon>
        <taxon>Chlorodendraceae</taxon>
        <taxon>Tetraselmis</taxon>
    </lineage>
</organism>
<dbReference type="AlphaFoldDB" id="A0A061QQE5"/>
<protein>
    <submittedName>
        <fullName evidence="1">Uncharacterized protein</fullName>
    </submittedName>
</protein>